<dbReference type="Gene3D" id="3.60.21.10">
    <property type="match status" value="1"/>
</dbReference>
<comment type="similarity">
    <text evidence="1">Belongs to the CapA family.</text>
</comment>
<dbReference type="PANTHER" id="PTHR33393">
    <property type="entry name" value="POLYGLUTAMINE SYNTHESIS ACCESSORY PROTEIN RV0574C-RELATED"/>
    <property type="match status" value="1"/>
</dbReference>
<dbReference type="Pfam" id="PF09587">
    <property type="entry name" value="PGA_cap"/>
    <property type="match status" value="1"/>
</dbReference>
<dbReference type="PANTHER" id="PTHR33393:SF11">
    <property type="entry name" value="POLYGLUTAMINE SYNTHESIS ACCESSORY PROTEIN RV0574C-RELATED"/>
    <property type="match status" value="1"/>
</dbReference>
<organism evidence="3">
    <name type="scientific">Thermomicrobium roseum</name>
    <dbReference type="NCBI Taxonomy" id="500"/>
    <lineage>
        <taxon>Bacteria</taxon>
        <taxon>Pseudomonadati</taxon>
        <taxon>Thermomicrobiota</taxon>
        <taxon>Thermomicrobia</taxon>
        <taxon>Thermomicrobiales</taxon>
        <taxon>Thermomicrobiaceae</taxon>
        <taxon>Thermomicrobium</taxon>
    </lineage>
</organism>
<accession>A0A7C1FQV0</accession>
<dbReference type="InterPro" id="IPR029052">
    <property type="entry name" value="Metallo-depent_PP-like"/>
</dbReference>
<proteinExistence type="inferred from homology"/>
<protein>
    <submittedName>
        <fullName evidence="3">CapA family protein</fullName>
    </submittedName>
</protein>
<dbReference type="SMART" id="SM00854">
    <property type="entry name" value="PGA_cap"/>
    <property type="match status" value="1"/>
</dbReference>
<dbReference type="CDD" id="cd07381">
    <property type="entry name" value="MPP_CapA"/>
    <property type="match status" value="1"/>
</dbReference>
<dbReference type="AlphaFoldDB" id="A0A7C1FQV0"/>
<evidence type="ECO:0000313" key="3">
    <source>
        <dbReference type="EMBL" id="HEF65648.1"/>
    </source>
</evidence>
<name>A0A7C1FQV0_THERO</name>
<reference evidence="3" key="1">
    <citation type="journal article" date="2020" name="mSystems">
        <title>Genome- and Community-Level Interaction Insights into Carbon Utilization and Element Cycling Functions of Hydrothermarchaeota in Hydrothermal Sediment.</title>
        <authorList>
            <person name="Zhou Z."/>
            <person name="Liu Y."/>
            <person name="Xu W."/>
            <person name="Pan J."/>
            <person name="Luo Z.H."/>
            <person name="Li M."/>
        </authorList>
    </citation>
    <scope>NUCLEOTIDE SEQUENCE [LARGE SCALE GENOMIC DNA]</scope>
    <source>
        <strain evidence="3">SpSt-222</strain>
    </source>
</reference>
<feature type="domain" description="Capsule synthesis protein CapA" evidence="2">
    <location>
        <begin position="7"/>
        <end position="251"/>
    </location>
</feature>
<evidence type="ECO:0000259" key="2">
    <source>
        <dbReference type="SMART" id="SM00854"/>
    </source>
</evidence>
<comment type="caution">
    <text evidence="3">The sequence shown here is derived from an EMBL/GenBank/DDBJ whole genome shotgun (WGS) entry which is preliminary data.</text>
</comment>
<dbReference type="InterPro" id="IPR052169">
    <property type="entry name" value="CW_Biosynth-Accessory"/>
</dbReference>
<dbReference type="InterPro" id="IPR019079">
    <property type="entry name" value="Capsule_synth_CapA"/>
</dbReference>
<dbReference type="SUPFAM" id="SSF56300">
    <property type="entry name" value="Metallo-dependent phosphatases"/>
    <property type="match status" value="1"/>
</dbReference>
<gene>
    <name evidence="3" type="ORF">ENP47_08640</name>
</gene>
<sequence length="326" mass="35986">MVRSSIRLAFIGDVMLGRLVNRVLRDVPPSYVWGDVLPVLLSADARIANLECVLSDRGEPWPGKLFVFRSDRKNIAVLTTAQITAVSLANNHVLDFGDMALEEMLETLDEAGIAHAGAGRDAQEARRPAAFVVSGIRCALIAATDNEPDWEAGPNSPGVFYVPCDPGDTRFQTLCELVRQAAASHDLVIVSYHWGPNWGERPLPEHVRVGRALVEAGARIVYGHSAHITRGVEFYRGGAILYSCGDFVDDYAVDEVERNDESFVFTVVMDGTTLRELQLVPTIIADFQARRPDPIRAVRQSERMRRLCAELGTRVEIVPEGLRLLP</sequence>
<evidence type="ECO:0000256" key="1">
    <source>
        <dbReference type="ARBA" id="ARBA00005662"/>
    </source>
</evidence>
<dbReference type="EMBL" id="DSJL01000011">
    <property type="protein sequence ID" value="HEF65648.1"/>
    <property type="molecule type" value="Genomic_DNA"/>
</dbReference>